<keyword evidence="2" id="KW-0378">Hydrolase</keyword>
<dbReference type="InterPro" id="IPR000587">
    <property type="entry name" value="Creatinase_N"/>
</dbReference>
<dbReference type="PROSITE" id="PS00491">
    <property type="entry name" value="PROLINE_PEPTIDASE"/>
    <property type="match status" value="1"/>
</dbReference>
<dbReference type="InterPro" id="IPR001131">
    <property type="entry name" value="Peptidase_M24B_aminopep-P_CS"/>
</dbReference>
<reference evidence="6 7" key="1">
    <citation type="submission" date="2024-07" db="EMBL/GenBank/DDBJ databases">
        <title>Draft Genome Sequence of Ferrimicrobium acidiphilum Strain YE2023, Isolated from a Pulp of Bioleach Reactor.</title>
        <authorList>
            <person name="Elkina Y.A."/>
            <person name="Bulaeva A.G."/>
            <person name="Beletsky A.V."/>
            <person name="Mardanov A.V."/>
        </authorList>
    </citation>
    <scope>NUCLEOTIDE SEQUENCE [LARGE SCALE GENOMIC DNA]</scope>
    <source>
        <strain evidence="6 7">YE2023</strain>
    </source>
</reference>
<dbReference type="Gene3D" id="3.90.230.10">
    <property type="entry name" value="Creatinase/methionine aminopeptidase superfamily"/>
    <property type="match status" value="1"/>
</dbReference>
<dbReference type="InterPro" id="IPR036005">
    <property type="entry name" value="Creatinase/aminopeptidase-like"/>
</dbReference>
<dbReference type="InterPro" id="IPR050659">
    <property type="entry name" value="Peptidase_M24B"/>
</dbReference>
<dbReference type="PANTHER" id="PTHR46112">
    <property type="entry name" value="AMINOPEPTIDASE"/>
    <property type="match status" value="1"/>
</dbReference>
<proteinExistence type="inferred from homology"/>
<comment type="similarity">
    <text evidence="3">Belongs to the peptidase M24B family.</text>
</comment>
<evidence type="ECO:0000256" key="3">
    <source>
        <dbReference type="RuleBase" id="RU000590"/>
    </source>
</evidence>
<accession>A0ABV3Y0Q6</accession>
<keyword evidence="7" id="KW-1185">Reference proteome</keyword>
<evidence type="ECO:0000313" key="7">
    <source>
        <dbReference type="Proteomes" id="UP001560267"/>
    </source>
</evidence>
<dbReference type="Gene3D" id="3.40.350.10">
    <property type="entry name" value="Creatinase/prolidase N-terminal domain"/>
    <property type="match status" value="1"/>
</dbReference>
<dbReference type="Proteomes" id="UP001560267">
    <property type="component" value="Unassembled WGS sequence"/>
</dbReference>
<dbReference type="Pfam" id="PF00557">
    <property type="entry name" value="Peptidase_M24"/>
    <property type="match status" value="1"/>
</dbReference>
<gene>
    <name evidence="6" type="ORF">AB6A68_04475</name>
</gene>
<sequence length="375" mass="41046">MIERSEFEAAYRERQMKVSRQLEASGVDALLITLGRELPWLIGYEAMPLERITCLYVDAAGSTRLVIPKLEAPRVRKLDGLELIPWTDGEDPFAILASMIGGARCVAVDDRWLAGWLLPLMERVPRVHFISGTSLLSPLRQRKDAIELQLLRAAAGAADRVAERLLRGEIQVARRPERVVAKEIGEALLEEGHSKVNFTIVGSGPNSASPHHEPTMRTIMPEDALVLDFGGTLSIDGEPGYCSDITRTFAVGEVPPGFTALYDVLSQAQSEARATIRVGMSGRDADLVARSVIAEGGYGEYFMHRLGHGIGLDEHEDPYLSGENQLPLEAGTVFSIEPGIYIPGRMGARIEDIVYLDGEGVHSLNEAPRELLVLS</sequence>
<evidence type="ECO:0000259" key="5">
    <source>
        <dbReference type="Pfam" id="PF01321"/>
    </source>
</evidence>
<keyword evidence="1 3" id="KW-0479">Metal-binding</keyword>
<dbReference type="RefSeq" id="WP_369084308.1">
    <property type="nucleotide sequence ID" value="NZ_JBFSHR010000010.1"/>
</dbReference>
<feature type="domain" description="Peptidase M24" evidence="4">
    <location>
        <begin position="150"/>
        <end position="355"/>
    </location>
</feature>
<evidence type="ECO:0000256" key="1">
    <source>
        <dbReference type="ARBA" id="ARBA00022723"/>
    </source>
</evidence>
<dbReference type="InterPro" id="IPR000994">
    <property type="entry name" value="Pept_M24"/>
</dbReference>
<dbReference type="InterPro" id="IPR029149">
    <property type="entry name" value="Creatin/AminoP/Spt16_N"/>
</dbReference>
<name>A0ABV3Y0Q6_9ACTN</name>
<protein>
    <submittedName>
        <fullName evidence="6">M24 family metallopeptidase</fullName>
    </submittedName>
</protein>
<feature type="domain" description="Creatinase N-terminal" evidence="5">
    <location>
        <begin position="16"/>
        <end position="140"/>
    </location>
</feature>
<comment type="caution">
    <text evidence="6">The sequence shown here is derived from an EMBL/GenBank/DDBJ whole genome shotgun (WGS) entry which is preliminary data.</text>
</comment>
<evidence type="ECO:0000313" key="6">
    <source>
        <dbReference type="EMBL" id="MEX6429090.1"/>
    </source>
</evidence>
<dbReference type="Pfam" id="PF01321">
    <property type="entry name" value="Creatinase_N"/>
    <property type="match status" value="1"/>
</dbReference>
<evidence type="ECO:0000256" key="2">
    <source>
        <dbReference type="ARBA" id="ARBA00022801"/>
    </source>
</evidence>
<dbReference type="PANTHER" id="PTHR46112:SF3">
    <property type="entry name" value="AMINOPEPTIDASE YPDF"/>
    <property type="match status" value="1"/>
</dbReference>
<evidence type="ECO:0000259" key="4">
    <source>
        <dbReference type="Pfam" id="PF00557"/>
    </source>
</evidence>
<dbReference type="EMBL" id="JBFSHR010000010">
    <property type="protein sequence ID" value="MEX6429090.1"/>
    <property type="molecule type" value="Genomic_DNA"/>
</dbReference>
<dbReference type="SUPFAM" id="SSF53092">
    <property type="entry name" value="Creatinase/prolidase N-terminal domain"/>
    <property type="match status" value="1"/>
</dbReference>
<dbReference type="SUPFAM" id="SSF55920">
    <property type="entry name" value="Creatinase/aminopeptidase"/>
    <property type="match status" value="1"/>
</dbReference>
<organism evidence="6 7">
    <name type="scientific">Ferrimicrobium acidiphilum</name>
    <dbReference type="NCBI Taxonomy" id="121039"/>
    <lineage>
        <taxon>Bacteria</taxon>
        <taxon>Bacillati</taxon>
        <taxon>Actinomycetota</taxon>
        <taxon>Acidimicrobiia</taxon>
        <taxon>Acidimicrobiales</taxon>
        <taxon>Acidimicrobiaceae</taxon>
        <taxon>Ferrimicrobium</taxon>
    </lineage>
</organism>